<proteinExistence type="predicted"/>
<feature type="compositionally biased region" description="Low complexity" evidence="1">
    <location>
        <begin position="334"/>
        <end position="347"/>
    </location>
</feature>
<accession>A0A3B1C501</accession>
<dbReference type="SUPFAM" id="SSF48452">
    <property type="entry name" value="TPR-like"/>
    <property type="match status" value="1"/>
</dbReference>
<dbReference type="InterPro" id="IPR001173">
    <property type="entry name" value="Glyco_trans_2-like"/>
</dbReference>
<evidence type="ECO:0000313" key="3">
    <source>
        <dbReference type="EMBL" id="VAX23182.1"/>
    </source>
</evidence>
<protein>
    <recommendedName>
        <fullName evidence="2">Glycosyltransferase 2-like domain-containing protein</fullName>
    </recommendedName>
</protein>
<gene>
    <name evidence="3" type="ORF">MNBD_NITROSPINAE02-1813</name>
</gene>
<dbReference type="PANTHER" id="PTHR43179">
    <property type="entry name" value="RHAMNOSYLTRANSFERASE WBBL"/>
    <property type="match status" value="1"/>
</dbReference>
<dbReference type="PANTHER" id="PTHR43179:SF7">
    <property type="entry name" value="RHAMNOSYLTRANSFERASE WBBL"/>
    <property type="match status" value="1"/>
</dbReference>
<dbReference type="InterPro" id="IPR011990">
    <property type="entry name" value="TPR-like_helical_dom_sf"/>
</dbReference>
<dbReference type="Gene3D" id="3.90.550.10">
    <property type="entry name" value="Spore Coat Polysaccharide Biosynthesis Protein SpsA, Chain A"/>
    <property type="match status" value="1"/>
</dbReference>
<feature type="region of interest" description="Disordered" evidence="1">
    <location>
        <begin position="315"/>
        <end position="347"/>
    </location>
</feature>
<dbReference type="AlphaFoldDB" id="A0A3B1C501"/>
<feature type="compositionally biased region" description="Basic and acidic residues" evidence="1">
    <location>
        <begin position="318"/>
        <end position="327"/>
    </location>
</feature>
<reference evidence="3" key="1">
    <citation type="submission" date="2018-06" db="EMBL/GenBank/DDBJ databases">
        <authorList>
            <person name="Zhirakovskaya E."/>
        </authorList>
    </citation>
    <scope>NUCLEOTIDE SEQUENCE</scope>
</reference>
<name>A0A3B1C501_9ZZZZ</name>
<evidence type="ECO:0000256" key="1">
    <source>
        <dbReference type="SAM" id="MobiDB-lite"/>
    </source>
</evidence>
<dbReference type="Gene3D" id="1.25.40.10">
    <property type="entry name" value="Tetratricopeptide repeat domain"/>
    <property type="match status" value="1"/>
</dbReference>
<evidence type="ECO:0000259" key="2">
    <source>
        <dbReference type="Pfam" id="PF00535"/>
    </source>
</evidence>
<organism evidence="3">
    <name type="scientific">hydrothermal vent metagenome</name>
    <dbReference type="NCBI Taxonomy" id="652676"/>
    <lineage>
        <taxon>unclassified sequences</taxon>
        <taxon>metagenomes</taxon>
        <taxon>ecological metagenomes</taxon>
    </lineage>
</organism>
<dbReference type="SUPFAM" id="SSF53448">
    <property type="entry name" value="Nucleotide-diphospho-sugar transferases"/>
    <property type="match status" value="1"/>
</dbReference>
<dbReference type="EMBL" id="UOGE01000082">
    <property type="protein sequence ID" value="VAX23182.1"/>
    <property type="molecule type" value="Genomic_DNA"/>
</dbReference>
<sequence length="347" mass="39115">MRTSFIIISGGQRPASVTRLINSIRAQRMTDYEIILVGRANGELAPNVQIVDEPKLADNARICRMRNIGIEKAGGDIVVLLDDDVELSTGWYGAIAGRLAEPGWDIAGCKTLGPSGERWYDWCWASRVDPHCPPRLLKYGERSDNLYISGCLMIIRKKVFDKLKFDENLANHMRDDVDFCHRAIDAGSVIVCWPEAEAIHHLEPAGRNEADPASGEELYTRAIHLLRKKEYGAALEMFLLQSPAPKVLYHAALAQKELGQNKEALDTFEEFLSEANLDDNEERRLYYTAQFHVGRLMEKEGWNVRARQKYKEALSGFPEHKDAREGLQRLTNKSGSSSGNSEGRQKK</sequence>
<feature type="domain" description="Glycosyltransferase 2-like" evidence="2">
    <location>
        <begin position="13"/>
        <end position="163"/>
    </location>
</feature>
<dbReference type="Pfam" id="PF00535">
    <property type="entry name" value="Glycos_transf_2"/>
    <property type="match status" value="1"/>
</dbReference>
<dbReference type="InterPro" id="IPR029044">
    <property type="entry name" value="Nucleotide-diphossugar_trans"/>
</dbReference>